<dbReference type="GO" id="GO:0005634">
    <property type="term" value="C:nucleus"/>
    <property type="evidence" value="ECO:0007669"/>
    <property type="project" value="TreeGrafter"/>
</dbReference>
<comment type="caution">
    <text evidence="1">The sequence shown here is derived from an EMBL/GenBank/DDBJ whole genome shotgun (WGS) entry which is preliminary data.</text>
</comment>
<dbReference type="OrthoDB" id="1929311at2759"/>
<dbReference type="GeneID" id="28937575"/>
<evidence type="ECO:0000313" key="1">
    <source>
        <dbReference type="EMBL" id="KTW26364.1"/>
    </source>
</evidence>
<organism evidence="1 2">
    <name type="scientific">Pneumocystis carinii (strain B80)</name>
    <name type="common">Rat pneumocystis pneumonia agent</name>
    <name type="synonym">Pneumocystis carinii f. sp. carinii</name>
    <dbReference type="NCBI Taxonomy" id="1408658"/>
    <lineage>
        <taxon>Eukaryota</taxon>
        <taxon>Fungi</taxon>
        <taxon>Dikarya</taxon>
        <taxon>Ascomycota</taxon>
        <taxon>Taphrinomycotina</taxon>
        <taxon>Pneumocystomycetes</taxon>
        <taxon>Pneumocystaceae</taxon>
        <taxon>Pneumocystis</taxon>
    </lineage>
</organism>
<gene>
    <name evidence="1" type="ORF">T552_02846</name>
</gene>
<name>A0A0W4ZDA1_PNEC8</name>
<dbReference type="InterPro" id="IPR027417">
    <property type="entry name" value="P-loop_NTPase"/>
</dbReference>
<dbReference type="RefSeq" id="XP_018224812.1">
    <property type="nucleotide sequence ID" value="XM_018371372.1"/>
</dbReference>
<dbReference type="PANTHER" id="PTHR24030:SF0">
    <property type="entry name" value="PROTEIN CMSS1"/>
    <property type="match status" value="1"/>
</dbReference>
<dbReference type="GO" id="GO:0030686">
    <property type="term" value="C:90S preribosome"/>
    <property type="evidence" value="ECO:0007669"/>
    <property type="project" value="TreeGrafter"/>
</dbReference>
<dbReference type="Gene3D" id="3.40.50.300">
    <property type="entry name" value="P-loop containing nucleotide triphosphate hydrolases"/>
    <property type="match status" value="1"/>
</dbReference>
<keyword evidence="2" id="KW-1185">Reference proteome</keyword>
<dbReference type="AlphaFoldDB" id="A0A0W4ZDA1"/>
<reference evidence="2" key="1">
    <citation type="journal article" date="2016" name="Nat. Commun.">
        <title>Genome analysis of three Pneumocystis species reveals adaptation mechanisms to life exclusively in mammalian hosts.</title>
        <authorList>
            <person name="Ma L."/>
            <person name="Chen Z."/>
            <person name="Huang D.W."/>
            <person name="Kutty G."/>
            <person name="Ishihara M."/>
            <person name="Wang H."/>
            <person name="Abouelleil A."/>
            <person name="Bishop L."/>
            <person name="Davey E."/>
            <person name="Deng R."/>
            <person name="Deng X."/>
            <person name="Fan L."/>
            <person name="Fantoni G."/>
            <person name="Fitzgerald M."/>
            <person name="Gogineni E."/>
            <person name="Goldberg J.M."/>
            <person name="Handley G."/>
            <person name="Hu X."/>
            <person name="Huber C."/>
            <person name="Jiao X."/>
            <person name="Jones K."/>
            <person name="Levin J.Z."/>
            <person name="Liu Y."/>
            <person name="Macdonald P."/>
            <person name="Melnikov A."/>
            <person name="Raley C."/>
            <person name="Sassi M."/>
            <person name="Sherman B.T."/>
            <person name="Song X."/>
            <person name="Sykes S."/>
            <person name="Tran B."/>
            <person name="Walsh L."/>
            <person name="Xia Y."/>
            <person name="Yang J."/>
            <person name="Young S."/>
            <person name="Zeng Q."/>
            <person name="Zheng X."/>
            <person name="Stephens R."/>
            <person name="Nusbaum C."/>
            <person name="Birren B.W."/>
            <person name="Azadi P."/>
            <person name="Lempicki R.A."/>
            <person name="Cuomo C.A."/>
            <person name="Kovacs J.A."/>
        </authorList>
    </citation>
    <scope>NUCLEOTIDE SEQUENCE [LARGE SCALE GENOMIC DNA]</scope>
    <source>
        <strain evidence="2">B80</strain>
    </source>
</reference>
<proteinExistence type="predicted"/>
<dbReference type="Proteomes" id="UP000054454">
    <property type="component" value="Unassembled WGS sequence"/>
</dbReference>
<evidence type="ECO:0000313" key="2">
    <source>
        <dbReference type="Proteomes" id="UP000054454"/>
    </source>
</evidence>
<protein>
    <submittedName>
        <fullName evidence="1">Uncharacterized protein</fullName>
    </submittedName>
</protein>
<sequence length="255" mass="29953">MSVLEKSAKSEDENSTFEDLEIDEIILEKKRRKKERKRAYKSRMRSIEGSDMVESNCFFNPAIQADYFEKKIREVYIDYSSIELEDMRMSEKYFFEPQWTENWGLEYLPKFLEIGLGYDPGYIPDAFGSPHTIILAMAALRVADITRSLRSYKTKEGDVAKLFAKHIKLKDHVNYLSRTRLTIAVGTPGRILDLVDCDSLKVDFLNWIILDTTYSDVKKRKFWDMPECWKTMIKLITTDPLKTMLKKGNVKIVYY</sequence>
<accession>A0A0W4ZDA1</accession>
<dbReference type="VEuPathDB" id="FungiDB:T552_02846"/>
<dbReference type="EMBL" id="LFVZ01000013">
    <property type="protein sequence ID" value="KTW26364.1"/>
    <property type="molecule type" value="Genomic_DNA"/>
</dbReference>
<dbReference type="PANTHER" id="PTHR24030">
    <property type="entry name" value="PROTEIN CMSS1"/>
    <property type="match status" value="1"/>
</dbReference>
<dbReference type="InterPro" id="IPR032704">
    <property type="entry name" value="Cms1"/>
</dbReference>
<dbReference type="Pfam" id="PF14617">
    <property type="entry name" value="CMS1"/>
    <property type="match status" value="1"/>
</dbReference>